<dbReference type="Pfam" id="PF02864">
    <property type="entry name" value="STAT_bind"/>
    <property type="match status" value="1"/>
</dbReference>
<evidence type="ECO:0000256" key="2">
    <source>
        <dbReference type="ARBA" id="ARBA00004496"/>
    </source>
</evidence>
<dbReference type="InterPro" id="IPR013800">
    <property type="entry name" value="STAT_TF_alpha"/>
</dbReference>
<dbReference type="InterPro" id="IPR008967">
    <property type="entry name" value="p53-like_TF_DNA-bd_sf"/>
</dbReference>
<proteinExistence type="inferred from homology"/>
<dbReference type="Pfam" id="PF21354">
    <property type="entry name" value="STAT_linker"/>
    <property type="match status" value="1"/>
</dbReference>
<dbReference type="GO" id="GO:0019221">
    <property type="term" value="P:cytokine-mediated signaling pathway"/>
    <property type="evidence" value="ECO:0007669"/>
    <property type="project" value="UniProtKB-ARBA"/>
</dbReference>
<name>F6TWL1_XENTR</name>
<evidence type="ECO:0000256" key="13">
    <source>
        <dbReference type="RuleBase" id="RU046415"/>
    </source>
</evidence>
<keyword evidence="9 13" id="KW-0010">Activator</keyword>
<dbReference type="FunFam" id="1.10.238.10:FF:000012">
    <property type="entry name" value="Signal transducer and activator of transcription"/>
    <property type="match status" value="1"/>
</dbReference>
<dbReference type="Gene3D" id="2.60.40.630">
    <property type="entry name" value="STAT transcription factor, DNA-binding domain"/>
    <property type="match status" value="1"/>
</dbReference>
<evidence type="ECO:0000256" key="14">
    <source>
        <dbReference type="SAM" id="Coils"/>
    </source>
</evidence>
<dbReference type="InterPro" id="IPR013799">
    <property type="entry name" value="STAT_TF_prot_interaction"/>
</dbReference>
<dbReference type="Gene3D" id="1.10.238.10">
    <property type="entry name" value="EF-hand"/>
    <property type="match status" value="1"/>
</dbReference>
<dbReference type="Gene3D" id="1.10.532.10">
    <property type="entry name" value="STAT transcription factor, N-terminal domain"/>
    <property type="match status" value="1"/>
</dbReference>
<evidence type="ECO:0000259" key="15">
    <source>
        <dbReference type="PROSITE" id="PS50001"/>
    </source>
</evidence>
<dbReference type="Xenbase" id="XB-GENE-985264">
    <property type="gene designation" value="stat2"/>
</dbReference>
<gene>
    <name evidence="16" type="primary">stat2</name>
</gene>
<dbReference type="PaxDb" id="8364-ENSXETP00000033079"/>
<evidence type="ECO:0000256" key="12">
    <source>
        <dbReference type="PROSITE-ProRule" id="PRU00191"/>
    </source>
</evidence>
<evidence type="ECO:0000256" key="10">
    <source>
        <dbReference type="ARBA" id="ARBA00023163"/>
    </source>
</evidence>
<dbReference type="CDD" id="cd16852">
    <property type="entry name" value="STAT2_CCD"/>
    <property type="match status" value="1"/>
</dbReference>
<dbReference type="FunCoup" id="F6TWL1">
    <property type="interactions" value="1365"/>
</dbReference>
<evidence type="ECO:0000313" key="16">
    <source>
        <dbReference type="Ensembl" id="ENSXETP00000047251"/>
    </source>
</evidence>
<reference evidence="16" key="2">
    <citation type="submission" date="2011-06" db="UniProtKB">
        <authorList>
            <consortium name="Ensembl"/>
        </authorList>
    </citation>
    <scope>IDENTIFICATION</scope>
</reference>
<dbReference type="FunFam" id="2.60.40.630:FF:000001">
    <property type="entry name" value="Signal transducer and activator of transcription"/>
    <property type="match status" value="1"/>
</dbReference>
<dbReference type="CDD" id="cd10373">
    <property type="entry name" value="SH2_STAT2"/>
    <property type="match status" value="1"/>
</dbReference>
<dbReference type="Gene3D" id="3.30.505.10">
    <property type="entry name" value="SH2 domain"/>
    <property type="match status" value="1"/>
</dbReference>
<protein>
    <recommendedName>
        <fullName evidence="13">Signal transducer and activator of transcription</fullName>
    </recommendedName>
</protein>
<dbReference type="InterPro" id="IPR015988">
    <property type="entry name" value="STAT_TF_CC"/>
</dbReference>
<evidence type="ECO:0000256" key="8">
    <source>
        <dbReference type="ARBA" id="ARBA00023125"/>
    </source>
</evidence>
<dbReference type="SMART" id="SM00964">
    <property type="entry name" value="STAT_int"/>
    <property type="match status" value="1"/>
</dbReference>
<evidence type="ECO:0000256" key="5">
    <source>
        <dbReference type="ARBA" id="ARBA00022553"/>
    </source>
</evidence>
<comment type="similarity">
    <text evidence="3 13">Belongs to the transcription factor STAT family.</text>
</comment>
<dbReference type="PANTHER" id="PTHR11801">
    <property type="entry name" value="SIGNAL TRANSDUCER AND ACTIVATOR OF TRANSCRIPTION"/>
    <property type="match status" value="1"/>
</dbReference>
<sequence length="849" mass="98701">MLKFSFRPLGCEIVITVQAFSLKQCFFPVKCPICQDPSDMKNIRLQRWCHKKRCFFPHYIYMAFVDSLSAHQVFCLFTLLQNVTMSQWAAILKLSTEFQEKVMALYSQELFPMEVRQYLASWIESQDWKQAARDLSLANVQLQNLLEHLDIQYSRFAQEQEILQQRNFRRFKCDIQARYQAHPQNLAEIIRDILLYEKQILSEAREVQSQAGQPAQVSIVTGRQQEIEKRVNELAERVQSVDCELKFLEDLQETFDFKYKNFEIMARSHPDDKHLKKKRDELQSLLNELDRKRKEVLDQIKGLLGLCETLVEFLQQELDEWLLKQKLECIGAPTETSLKNLQGWVTKTAECFFQLHRIFKNLAELPSRISYEGDPLKIDPPNLIQRLNELLSLLLQRSFVVDRQPIMAFPCKRPLVLKTSTQFSVRVRLLVNLPKLKDNLKVSFCVDKNPPSIKGYRKFNLLGTQNKAMEEIQGEGLVADFKHLILKEQKAGTGGKGGKGANEGSLSVMEELHLITFSMDFKYEDLKMKLETATLPFIVISNISQFVVAWASVLWFNLLSSDTKDVHFFSKPPMAPWQSLKEALSWQFSCTTRRELDTDQLAMLGKKLCEETPRDESTVSWNKFCKENLPRVSFTFWVWFDSVLALVKAHLENIWNDGHVMGFVSRKKEEILLKAEISGTFLLRFSESICGGITCTWVEQHEDGTYTIRSVQPYTKKELSSIPLTEIIRNYQLLAEENIPENPLKYRYPNIPKDEAFGPYYEKRPELTLQYEQYLQRKLIIVSTRQVDELESNFSPRTSENNDMDEWNYTIDDDGLAGIAMNIDSIMINADSDPMLSVSPVELYQELLV</sequence>
<organism evidence="16">
    <name type="scientific">Xenopus tropicalis</name>
    <name type="common">Western clawed frog</name>
    <name type="synonym">Silurana tropicalis</name>
    <dbReference type="NCBI Taxonomy" id="8364"/>
    <lineage>
        <taxon>Eukaryota</taxon>
        <taxon>Metazoa</taxon>
        <taxon>Chordata</taxon>
        <taxon>Craniata</taxon>
        <taxon>Vertebrata</taxon>
        <taxon>Euteleostomi</taxon>
        <taxon>Amphibia</taxon>
        <taxon>Batrachia</taxon>
        <taxon>Anura</taxon>
        <taxon>Pipoidea</taxon>
        <taxon>Pipidae</taxon>
        <taxon>Xenopodinae</taxon>
        <taxon>Xenopus</taxon>
        <taxon>Silurana</taxon>
    </lineage>
</organism>
<keyword evidence="11 13" id="KW-0539">Nucleus</keyword>
<dbReference type="SUPFAM" id="SSF47655">
    <property type="entry name" value="STAT"/>
    <property type="match status" value="1"/>
</dbReference>
<dbReference type="GO" id="GO:0005737">
    <property type="term" value="C:cytoplasm"/>
    <property type="evidence" value="ECO:0007669"/>
    <property type="project" value="UniProtKB-SubCell"/>
</dbReference>
<dbReference type="SUPFAM" id="SSF55550">
    <property type="entry name" value="SH2 domain"/>
    <property type="match status" value="1"/>
</dbReference>
<dbReference type="Pfam" id="PF01017">
    <property type="entry name" value="STAT_alpha"/>
    <property type="match status" value="1"/>
</dbReference>
<keyword evidence="8 13" id="KW-0238">DNA-binding</keyword>
<dbReference type="GO" id="GO:0005634">
    <property type="term" value="C:nucleus"/>
    <property type="evidence" value="ECO:0007669"/>
    <property type="project" value="UniProtKB-SubCell"/>
</dbReference>
<dbReference type="Ensembl" id="ENSXETT00000047251">
    <property type="protein sequence ID" value="ENSXETP00000047251"/>
    <property type="gene ID" value="ENSXETG00000021830"/>
</dbReference>
<dbReference type="InterPro" id="IPR036535">
    <property type="entry name" value="STAT_N_sf"/>
</dbReference>
<dbReference type="InterPro" id="IPR048988">
    <property type="entry name" value="STAT_linker"/>
</dbReference>
<keyword evidence="6 12" id="KW-0727">SH2 domain</keyword>
<dbReference type="GO" id="GO:0003677">
    <property type="term" value="F:DNA binding"/>
    <property type="evidence" value="ECO:0007669"/>
    <property type="project" value="UniProtKB-KW"/>
</dbReference>
<evidence type="ECO:0000256" key="4">
    <source>
        <dbReference type="ARBA" id="ARBA00022490"/>
    </source>
</evidence>
<evidence type="ECO:0000256" key="1">
    <source>
        <dbReference type="ARBA" id="ARBA00004123"/>
    </source>
</evidence>
<reference evidence="16" key="1">
    <citation type="journal article" date="2010" name="Science">
        <title>The genome of the Western clawed frog Xenopus tropicalis.</title>
        <authorList>
            <person name="Hellsten U."/>
            <person name="Harland R.M."/>
            <person name="Gilchrist M.J."/>
            <person name="Hendrix D."/>
            <person name="Jurka J."/>
            <person name="Kapitonov V."/>
            <person name="Ovcharenko I."/>
            <person name="Putnam N.H."/>
            <person name="Shu S."/>
            <person name="Taher L."/>
            <person name="Blitz I.L."/>
            <person name="Blumberg B."/>
            <person name="Dichmann D.S."/>
            <person name="Dubchak I."/>
            <person name="Amaya E."/>
            <person name="Detter J.C."/>
            <person name="Fletcher R."/>
            <person name="Gerhard D.S."/>
            <person name="Goodstein D."/>
            <person name="Graves T."/>
            <person name="Grigoriev I.V."/>
            <person name="Grimwood J."/>
            <person name="Kawashima T."/>
            <person name="Lindquist E."/>
            <person name="Lucas S.M."/>
            <person name="Mead P.E."/>
            <person name="Mitros T."/>
            <person name="Ogino H."/>
            <person name="Ohta Y."/>
            <person name="Poliakov A.V."/>
            <person name="Pollet N."/>
            <person name="Robert J."/>
            <person name="Salamov A."/>
            <person name="Sater A.K."/>
            <person name="Schmutz J."/>
            <person name="Terry A."/>
            <person name="Vize P.D."/>
            <person name="Warren W.C."/>
            <person name="Wells D."/>
            <person name="Wills A."/>
            <person name="Wilson R.K."/>
            <person name="Zimmerman L.B."/>
            <person name="Zorn A.M."/>
            <person name="Grainger R."/>
            <person name="Grammer T."/>
            <person name="Khokha M.K."/>
            <person name="Richardson P.M."/>
            <person name="Rokhsar D.S."/>
        </authorList>
    </citation>
    <scope>NUCLEOTIDE SEQUENCE [LARGE SCALE GENOMIC DNA]</scope>
    <source>
        <strain evidence="16">Nigerian</strain>
    </source>
</reference>
<dbReference type="InParanoid" id="F6TWL1"/>
<dbReference type="Gene3D" id="1.20.1050.20">
    <property type="entry name" value="STAT transcription factor, all-alpha domain"/>
    <property type="match status" value="1"/>
</dbReference>
<dbReference type="PROSITE" id="PS50001">
    <property type="entry name" value="SH2"/>
    <property type="match status" value="1"/>
</dbReference>
<dbReference type="GeneTree" id="ENSGT01050000244905"/>
<evidence type="ECO:0000256" key="9">
    <source>
        <dbReference type="ARBA" id="ARBA00023159"/>
    </source>
</evidence>
<dbReference type="SUPFAM" id="SSF49417">
    <property type="entry name" value="p53-like transcription factors"/>
    <property type="match status" value="1"/>
</dbReference>
<dbReference type="SUPFAM" id="SSF48092">
    <property type="entry name" value="Transcription factor STAT-4 N-domain"/>
    <property type="match status" value="1"/>
</dbReference>
<evidence type="ECO:0000256" key="3">
    <source>
        <dbReference type="ARBA" id="ARBA00005586"/>
    </source>
</evidence>
<dbReference type="Pfam" id="PF02865">
    <property type="entry name" value="STAT_int"/>
    <property type="match status" value="1"/>
</dbReference>
<keyword evidence="10 13" id="KW-0804">Transcription</keyword>
<dbReference type="FunFam" id="3.30.505.10:FF:000003">
    <property type="entry name" value="Signal transducer and activator of transcription"/>
    <property type="match status" value="1"/>
</dbReference>
<feature type="coiled-coil region" evidence="14">
    <location>
        <begin position="224"/>
        <end position="299"/>
    </location>
</feature>
<dbReference type="InterPro" id="IPR013801">
    <property type="entry name" value="STAT_TF_DNA-bd"/>
</dbReference>
<dbReference type="InterPro" id="IPR035854">
    <property type="entry name" value="STAT2_SH2"/>
</dbReference>
<dbReference type="Pfam" id="PF00017">
    <property type="entry name" value="SH2"/>
    <property type="match status" value="1"/>
</dbReference>
<accession>F6TWL1</accession>
<dbReference type="GO" id="GO:0003700">
    <property type="term" value="F:DNA-binding transcription factor activity"/>
    <property type="evidence" value="ECO:0007669"/>
    <property type="project" value="InterPro"/>
</dbReference>
<keyword evidence="14" id="KW-0175">Coiled coil</keyword>
<dbReference type="InterPro" id="IPR012345">
    <property type="entry name" value="STAT_TF_DNA-bd_N"/>
</dbReference>
<dbReference type="FunFam" id="1.20.1050.20:FF:000001">
    <property type="entry name" value="Signal transducer and activator of transcription"/>
    <property type="match status" value="1"/>
</dbReference>
<feature type="domain" description="SH2" evidence="15">
    <location>
        <begin position="655"/>
        <end position="750"/>
    </location>
</feature>
<comment type="subcellular location">
    <subcellularLocation>
        <location evidence="2 13">Cytoplasm</location>
    </subcellularLocation>
    <subcellularLocation>
        <location evidence="1 13">Nucleus</location>
    </subcellularLocation>
</comment>
<dbReference type="Bgee" id="ENSXETG00000021830">
    <property type="expression patterns" value="Expressed in brain and 8 other cell types or tissues"/>
</dbReference>
<keyword evidence="7 13" id="KW-0805">Transcription regulation</keyword>
<keyword evidence="5 13" id="KW-0597">Phosphoprotein</keyword>
<dbReference type="AlphaFoldDB" id="F6TWL1"/>
<dbReference type="GO" id="GO:0006955">
    <property type="term" value="P:immune response"/>
    <property type="evidence" value="ECO:0007669"/>
    <property type="project" value="UniProtKB-ARBA"/>
</dbReference>
<dbReference type="InterPro" id="IPR036860">
    <property type="entry name" value="SH2_dom_sf"/>
</dbReference>
<evidence type="ECO:0000256" key="6">
    <source>
        <dbReference type="ARBA" id="ARBA00022999"/>
    </source>
</evidence>
<keyword evidence="4 13" id="KW-0963">Cytoplasm</keyword>
<dbReference type="InterPro" id="IPR000980">
    <property type="entry name" value="SH2"/>
</dbReference>
<dbReference type="CDD" id="cd16846">
    <property type="entry name" value="STAT2_DBD"/>
    <property type="match status" value="1"/>
</dbReference>
<evidence type="ECO:0000256" key="11">
    <source>
        <dbReference type="ARBA" id="ARBA00023242"/>
    </source>
</evidence>
<evidence type="ECO:0000256" key="7">
    <source>
        <dbReference type="ARBA" id="ARBA00023015"/>
    </source>
</evidence>
<dbReference type="InterPro" id="IPR001217">
    <property type="entry name" value="STAT"/>
</dbReference>